<dbReference type="EMBL" id="UFWD01000001">
    <property type="protein sequence ID" value="SUY26160.1"/>
    <property type="molecule type" value="Genomic_DNA"/>
</dbReference>
<feature type="transmembrane region" description="Helical" evidence="7">
    <location>
        <begin position="44"/>
        <end position="65"/>
    </location>
</feature>
<dbReference type="GO" id="GO:0008961">
    <property type="term" value="F:phosphatidylglycerol-prolipoprotein diacylglyceryl transferase activity"/>
    <property type="evidence" value="ECO:0007669"/>
    <property type="project" value="InterPro"/>
</dbReference>
<keyword evidence="6 7" id="KW-0472">Membrane</keyword>
<dbReference type="GO" id="GO:0042158">
    <property type="term" value="P:lipoprotein biosynthetic process"/>
    <property type="evidence" value="ECO:0007669"/>
    <property type="project" value="InterPro"/>
</dbReference>
<gene>
    <name evidence="8" type="primary">lgt_2</name>
    <name evidence="8" type="ORF">NCTC13307_03531</name>
</gene>
<organism evidence="8">
    <name type="scientific">Clostridioides difficile</name>
    <name type="common">Peptoclostridium difficile</name>
    <dbReference type="NCBI Taxonomy" id="1496"/>
    <lineage>
        <taxon>Bacteria</taxon>
        <taxon>Bacillati</taxon>
        <taxon>Bacillota</taxon>
        <taxon>Clostridia</taxon>
        <taxon>Peptostreptococcales</taxon>
        <taxon>Peptostreptococcaceae</taxon>
        <taxon>Clostridioides</taxon>
    </lineage>
</organism>
<proteinExistence type="inferred from homology"/>
<dbReference type="PANTHER" id="PTHR30589">
    <property type="entry name" value="PROLIPOPROTEIN DIACYLGLYCERYL TRANSFERASE"/>
    <property type="match status" value="1"/>
</dbReference>
<evidence type="ECO:0000256" key="2">
    <source>
        <dbReference type="ARBA" id="ARBA00022475"/>
    </source>
</evidence>
<feature type="transmembrane region" description="Helical" evidence="7">
    <location>
        <begin position="13"/>
        <end position="32"/>
    </location>
</feature>
<evidence type="ECO:0000256" key="1">
    <source>
        <dbReference type="ARBA" id="ARBA00007150"/>
    </source>
</evidence>
<keyword evidence="4 7" id="KW-0812">Transmembrane</keyword>
<evidence type="ECO:0000256" key="3">
    <source>
        <dbReference type="ARBA" id="ARBA00022679"/>
    </source>
</evidence>
<keyword evidence="3 8" id="KW-0808">Transferase</keyword>
<protein>
    <submittedName>
        <fullName evidence="8">Prolipoprotein diacylglyceryl transferase</fullName>
        <ecNumber evidence="8">2.4.99.-</ecNumber>
    </submittedName>
</protein>
<name>A0A381IEH8_CLODI</name>
<evidence type="ECO:0000256" key="5">
    <source>
        <dbReference type="ARBA" id="ARBA00022989"/>
    </source>
</evidence>
<accession>A0A381IEH8</accession>
<keyword evidence="8" id="KW-0328">Glycosyltransferase</keyword>
<comment type="similarity">
    <text evidence="1">Belongs to the Lgt family.</text>
</comment>
<evidence type="ECO:0000256" key="4">
    <source>
        <dbReference type="ARBA" id="ARBA00022692"/>
    </source>
</evidence>
<dbReference type="InterPro" id="IPR001640">
    <property type="entry name" value="Lgt"/>
</dbReference>
<dbReference type="AlphaFoldDB" id="A0A381IEH8"/>
<dbReference type="EC" id="2.4.99.-" evidence="8"/>
<keyword evidence="2" id="KW-1003">Cell membrane</keyword>
<evidence type="ECO:0000313" key="8">
    <source>
        <dbReference type="EMBL" id="SUY26160.1"/>
    </source>
</evidence>
<evidence type="ECO:0000256" key="7">
    <source>
        <dbReference type="SAM" id="Phobius"/>
    </source>
</evidence>
<dbReference type="PANTHER" id="PTHR30589:SF0">
    <property type="entry name" value="PHOSPHATIDYLGLYCEROL--PROLIPOPROTEIN DIACYLGLYCERYL TRANSFERASE"/>
    <property type="match status" value="1"/>
</dbReference>
<keyword evidence="5 7" id="KW-1133">Transmembrane helix</keyword>
<keyword evidence="8" id="KW-0449">Lipoprotein</keyword>
<reference evidence="8" key="1">
    <citation type="submission" date="2018-06" db="EMBL/GenBank/DDBJ databases">
        <authorList>
            <consortium name="Pathogen Informatics"/>
            <person name="Doyle S."/>
        </authorList>
    </citation>
    <scope>NUCLEOTIDE SEQUENCE</scope>
    <source>
        <strain evidence="8">NCTC13307</strain>
    </source>
</reference>
<dbReference type="GO" id="GO:0005886">
    <property type="term" value="C:plasma membrane"/>
    <property type="evidence" value="ECO:0007669"/>
    <property type="project" value="InterPro"/>
</dbReference>
<sequence>MDRVAFTLFGIDIMWYGILMACGMILGTLIAIKEAKRVGIKEDDVLNIAIIAIPVGLICARIYYVVFNWSYYAQNMSQILILEVVDLLYMEG</sequence>
<evidence type="ECO:0000256" key="6">
    <source>
        <dbReference type="ARBA" id="ARBA00023136"/>
    </source>
</evidence>
<dbReference type="Pfam" id="PF01790">
    <property type="entry name" value="LGT"/>
    <property type="match status" value="1"/>
</dbReference>